<evidence type="ECO:0000313" key="12">
    <source>
        <dbReference type="EMBL" id="JAG41317.1"/>
    </source>
</evidence>
<dbReference type="EMBL" id="GBRD01016292">
    <property type="protein sequence ID" value="JAG49534.1"/>
    <property type="molecule type" value="Transcribed_RNA"/>
</dbReference>
<evidence type="ECO:0000313" key="13">
    <source>
        <dbReference type="EMBL" id="JAG49534.1"/>
    </source>
</evidence>
<protein>
    <recommendedName>
        <fullName evidence="1">E2 ubiquitin-conjugating enzyme</fullName>
        <ecNumber evidence="1">2.3.2.23</ecNumber>
    </recommendedName>
</protein>
<dbReference type="EMBL" id="GBRD01006561">
    <property type="protein sequence ID" value="JAG59260.1"/>
    <property type="molecule type" value="Transcribed_RNA"/>
</dbReference>
<keyword evidence="3" id="KW-0547">Nucleotide-binding</keyword>
<evidence type="ECO:0000256" key="2">
    <source>
        <dbReference type="ARBA" id="ARBA00022679"/>
    </source>
</evidence>
<dbReference type="EMBL" id="GBHO01002290">
    <property type="protein sequence ID" value="JAG41314.1"/>
    <property type="molecule type" value="Transcribed_RNA"/>
</dbReference>
<sequence length="275" mass="30671">MTSRAKDKVVSALNRLFRKEGEKNDRGEQGGATNQQQSGSSSSSKAQGSPARRLLRHAGYHSGVTPSEEQVGPPARPSAASIFKKKTSQPSKDTGATALEVHQKSVRTRRLMKELQDIERSQRKENPAFTVELINDNLYDWHVRLYSIDQESELANDMRLHDIKCISLQLTFPENFPFVPPFMRVVSPRIEKGFVMEGGAICMELLTPRGWASAYTVEAIVMQFAASIVKGQGRISKKTKSSSKDFNRNSAEESFRSLVKTHDKYGWVTPPLADG</sequence>
<evidence type="ECO:0000256" key="7">
    <source>
        <dbReference type="SAM" id="MobiDB-lite"/>
    </source>
</evidence>
<dbReference type="GO" id="GO:0061631">
    <property type="term" value="F:ubiquitin conjugating enzyme activity"/>
    <property type="evidence" value="ECO:0007669"/>
    <property type="project" value="UniProtKB-EC"/>
</dbReference>
<accession>A0A0A9ZA38</accession>
<evidence type="ECO:0000256" key="6">
    <source>
        <dbReference type="ARBA" id="ARBA00055455"/>
    </source>
</evidence>
<comment type="function">
    <text evidence="6">Probable E2 ubiquitin-protein ligase that catalyzes the covalent attachment of ubiquitin to target proteins. May facilitate the monoubiquitination and degradation of MTOR and CCNE1 through interaction with FBXW7.</text>
</comment>
<reference evidence="10" key="2">
    <citation type="submission" date="2014-07" db="EMBL/GenBank/DDBJ databases">
        <authorList>
            <person name="Hull J."/>
        </authorList>
    </citation>
    <scope>NUCLEOTIDE SEQUENCE</scope>
</reference>
<dbReference type="EMBL" id="GBHO01002291">
    <property type="protein sequence ID" value="JAG41313.1"/>
    <property type="molecule type" value="Transcribed_RNA"/>
</dbReference>
<organism evidence="10">
    <name type="scientific">Lygus hesperus</name>
    <name type="common">Western plant bug</name>
    <dbReference type="NCBI Taxonomy" id="30085"/>
    <lineage>
        <taxon>Eukaryota</taxon>
        <taxon>Metazoa</taxon>
        <taxon>Ecdysozoa</taxon>
        <taxon>Arthropoda</taxon>
        <taxon>Hexapoda</taxon>
        <taxon>Insecta</taxon>
        <taxon>Pterygota</taxon>
        <taxon>Neoptera</taxon>
        <taxon>Paraneoptera</taxon>
        <taxon>Hemiptera</taxon>
        <taxon>Heteroptera</taxon>
        <taxon>Panheteroptera</taxon>
        <taxon>Cimicomorpha</taxon>
        <taxon>Miridae</taxon>
        <taxon>Mirini</taxon>
        <taxon>Lygus</taxon>
    </lineage>
</organism>
<keyword evidence="4" id="KW-0833">Ubl conjugation pathway</keyword>
<evidence type="ECO:0000256" key="4">
    <source>
        <dbReference type="ARBA" id="ARBA00022786"/>
    </source>
</evidence>
<dbReference type="GO" id="GO:0005524">
    <property type="term" value="F:ATP binding"/>
    <property type="evidence" value="ECO:0007669"/>
    <property type="project" value="UniProtKB-KW"/>
</dbReference>
<evidence type="ECO:0000313" key="9">
    <source>
        <dbReference type="EMBL" id="JAG41313.1"/>
    </source>
</evidence>
<feature type="compositionally biased region" description="Low complexity" evidence="7">
    <location>
        <begin position="31"/>
        <end position="49"/>
    </location>
</feature>
<dbReference type="Pfam" id="PF00179">
    <property type="entry name" value="UQ_con"/>
    <property type="match status" value="1"/>
</dbReference>
<reference evidence="10" key="1">
    <citation type="journal article" date="2014" name="PLoS ONE">
        <title>Transcriptome-Based Identification of ABC Transporters in the Western Tarnished Plant Bug Lygus hesperus.</title>
        <authorList>
            <person name="Hull J.J."/>
            <person name="Chaney K."/>
            <person name="Geib S.M."/>
            <person name="Fabrick J.A."/>
            <person name="Brent C.S."/>
            <person name="Walsh D."/>
            <person name="Lavine L.C."/>
        </authorList>
    </citation>
    <scope>NUCLEOTIDE SEQUENCE</scope>
</reference>
<evidence type="ECO:0000313" key="11">
    <source>
        <dbReference type="EMBL" id="JAG41316.1"/>
    </source>
</evidence>
<dbReference type="AlphaFoldDB" id="A0A0A9ZA38"/>
<dbReference type="InterPro" id="IPR000608">
    <property type="entry name" value="UBC"/>
</dbReference>
<dbReference type="EMBL" id="GBHO01002287">
    <property type="protein sequence ID" value="JAG41317.1"/>
    <property type="molecule type" value="Transcribed_RNA"/>
</dbReference>
<feature type="domain" description="UBC core" evidence="8">
    <location>
        <begin position="106"/>
        <end position="268"/>
    </location>
</feature>
<dbReference type="Gene3D" id="3.10.110.10">
    <property type="entry name" value="Ubiquitin Conjugating Enzyme"/>
    <property type="match status" value="1"/>
</dbReference>
<dbReference type="EC" id="2.3.2.23" evidence="1"/>
<keyword evidence="5" id="KW-0067">ATP-binding</keyword>
<dbReference type="PROSITE" id="PS50127">
    <property type="entry name" value="UBC_2"/>
    <property type="match status" value="1"/>
</dbReference>
<dbReference type="SUPFAM" id="SSF54495">
    <property type="entry name" value="UBC-like"/>
    <property type="match status" value="1"/>
</dbReference>
<evidence type="ECO:0000256" key="5">
    <source>
        <dbReference type="ARBA" id="ARBA00022840"/>
    </source>
</evidence>
<evidence type="ECO:0000313" key="10">
    <source>
        <dbReference type="EMBL" id="JAG41314.1"/>
    </source>
</evidence>
<proteinExistence type="predicted"/>
<dbReference type="EMBL" id="GBHO01002288">
    <property type="protein sequence ID" value="JAG41316.1"/>
    <property type="molecule type" value="Transcribed_RNA"/>
</dbReference>
<feature type="compositionally biased region" description="Basic and acidic residues" evidence="7">
    <location>
        <begin position="17"/>
        <end position="28"/>
    </location>
</feature>
<dbReference type="CDD" id="cd23802">
    <property type="entry name" value="UBCc_UBE2Q"/>
    <property type="match status" value="1"/>
</dbReference>
<feature type="region of interest" description="Disordered" evidence="7">
    <location>
        <begin position="1"/>
        <end position="98"/>
    </location>
</feature>
<dbReference type="InterPro" id="IPR016135">
    <property type="entry name" value="UBQ-conjugating_enzyme/RWD"/>
</dbReference>
<keyword evidence="2" id="KW-0808">Transferase</keyword>
<evidence type="ECO:0000259" key="8">
    <source>
        <dbReference type="PROSITE" id="PS50127"/>
    </source>
</evidence>
<reference evidence="13" key="3">
    <citation type="submission" date="2014-09" db="EMBL/GenBank/DDBJ databases">
        <authorList>
            <person name="Magalhaes I.L.F."/>
            <person name="Oliveira U."/>
            <person name="Santos F.R."/>
            <person name="Vidigal T.H.D.A."/>
            <person name="Brescovit A.D."/>
            <person name="Santos A.J."/>
        </authorList>
    </citation>
    <scope>NUCLEOTIDE SEQUENCE</scope>
</reference>
<dbReference type="FunFam" id="3.10.110.10:FF:000036">
    <property type="entry name" value="ubiquitin-conjugating enzyme E2Q-like protein 1"/>
    <property type="match status" value="1"/>
</dbReference>
<name>A0A0A9ZA38_LYGHE</name>
<dbReference type="SMART" id="SM00212">
    <property type="entry name" value="UBCc"/>
    <property type="match status" value="1"/>
</dbReference>
<evidence type="ECO:0000256" key="1">
    <source>
        <dbReference type="ARBA" id="ARBA00012486"/>
    </source>
</evidence>
<gene>
    <name evidence="9" type="ORF">CM83_38541</name>
    <name evidence="10" type="ORF">CM83_38542</name>
    <name evidence="11" type="ORF">CM83_38543</name>
    <name evidence="12" type="ORF">CM83_38544</name>
</gene>
<evidence type="ECO:0000256" key="3">
    <source>
        <dbReference type="ARBA" id="ARBA00022741"/>
    </source>
</evidence>